<reference evidence="1 2" key="1">
    <citation type="journal article" date="2014" name="Int. J. Syst. Evol. Microbiol.">
        <title>Complete genome sequence of Corynebacterium casei LMG S-19264T (=DSM 44701T), isolated from a smear-ripened cheese.</title>
        <authorList>
            <consortium name="US DOE Joint Genome Institute (JGI-PGF)"/>
            <person name="Walter F."/>
            <person name="Albersmeier A."/>
            <person name="Kalinowski J."/>
            <person name="Ruckert C."/>
        </authorList>
    </citation>
    <scope>NUCLEOTIDE SEQUENCE [LARGE SCALE GENOMIC DNA]</scope>
    <source>
        <strain evidence="1 2">CGMCC 1.9161</strain>
    </source>
</reference>
<gene>
    <name evidence="1" type="ORF">GCM10011322_41550</name>
</gene>
<name>A0A917QGX5_9HYPH</name>
<proteinExistence type="predicted"/>
<dbReference type="Proteomes" id="UP000600449">
    <property type="component" value="Unassembled WGS sequence"/>
</dbReference>
<evidence type="ECO:0000313" key="2">
    <source>
        <dbReference type="Proteomes" id="UP000600449"/>
    </source>
</evidence>
<organism evidence="1 2">
    <name type="scientific">Salinarimonas ramus</name>
    <dbReference type="NCBI Taxonomy" id="690164"/>
    <lineage>
        <taxon>Bacteria</taxon>
        <taxon>Pseudomonadati</taxon>
        <taxon>Pseudomonadota</taxon>
        <taxon>Alphaproteobacteria</taxon>
        <taxon>Hyphomicrobiales</taxon>
        <taxon>Salinarimonadaceae</taxon>
        <taxon>Salinarimonas</taxon>
    </lineage>
</organism>
<dbReference type="EMBL" id="BMMF01000014">
    <property type="protein sequence ID" value="GGK50225.1"/>
    <property type="molecule type" value="Genomic_DNA"/>
</dbReference>
<keyword evidence="2" id="KW-1185">Reference proteome</keyword>
<protein>
    <submittedName>
        <fullName evidence="1">Uncharacterized protein</fullName>
    </submittedName>
</protein>
<accession>A0A917QGX5</accession>
<dbReference type="AlphaFoldDB" id="A0A917QGX5"/>
<evidence type="ECO:0000313" key="1">
    <source>
        <dbReference type="EMBL" id="GGK50225.1"/>
    </source>
</evidence>
<sequence>MILTTLKITIVVGALSWVAADYMSSTFDRDALARLASDGREREPLITGSVPPDALRLNALRLDPCGDLDAH</sequence>
<comment type="caution">
    <text evidence="1">The sequence shown here is derived from an EMBL/GenBank/DDBJ whole genome shotgun (WGS) entry which is preliminary data.</text>
</comment>